<feature type="domain" description="GH18" evidence="5">
    <location>
        <begin position="31"/>
        <end position="449"/>
    </location>
</feature>
<evidence type="ECO:0000256" key="2">
    <source>
        <dbReference type="ARBA" id="ARBA00012729"/>
    </source>
</evidence>
<name>A0A7G9RYU8_9FIRM</name>
<keyword evidence="4" id="KW-1133">Transmembrane helix</keyword>
<dbReference type="GO" id="GO:0008061">
    <property type="term" value="F:chitin binding"/>
    <property type="evidence" value="ECO:0007669"/>
    <property type="project" value="InterPro"/>
</dbReference>
<evidence type="ECO:0000256" key="3">
    <source>
        <dbReference type="ARBA" id="ARBA00023024"/>
    </source>
</evidence>
<evidence type="ECO:0000259" key="5">
    <source>
        <dbReference type="PROSITE" id="PS51910"/>
    </source>
</evidence>
<keyword evidence="4" id="KW-0472">Membrane</keyword>
<dbReference type="Proteomes" id="UP000515928">
    <property type="component" value="Chromosome"/>
</dbReference>
<dbReference type="NCBIfam" id="TIGR01167">
    <property type="entry name" value="LPXTG_anchor"/>
    <property type="match status" value="1"/>
</dbReference>
<evidence type="ECO:0000256" key="4">
    <source>
        <dbReference type="SAM" id="Phobius"/>
    </source>
</evidence>
<dbReference type="Gene3D" id="3.20.20.80">
    <property type="entry name" value="Glycosidases"/>
    <property type="match status" value="1"/>
</dbReference>
<dbReference type="Pfam" id="PF00704">
    <property type="entry name" value="Glyco_hydro_18"/>
    <property type="match status" value="1"/>
</dbReference>
<keyword evidence="3" id="KW-0119">Carbohydrate metabolism</keyword>
<dbReference type="Gene3D" id="3.10.50.10">
    <property type="match status" value="1"/>
</dbReference>
<dbReference type="InterPro" id="IPR001223">
    <property type="entry name" value="Glyco_hydro18_cat"/>
</dbReference>
<dbReference type="PANTHER" id="PTHR11177">
    <property type="entry name" value="CHITINASE"/>
    <property type="match status" value="1"/>
</dbReference>
<dbReference type="GO" id="GO:0008843">
    <property type="term" value="F:endochitinase activity"/>
    <property type="evidence" value="ECO:0007669"/>
    <property type="project" value="UniProtKB-EC"/>
</dbReference>
<dbReference type="RefSeq" id="WP_187533895.1">
    <property type="nucleotide sequence ID" value="NZ_CBCSHU010000021.1"/>
</dbReference>
<evidence type="ECO:0000313" key="6">
    <source>
        <dbReference type="EMBL" id="QNN60773.1"/>
    </source>
</evidence>
<protein>
    <recommendedName>
        <fullName evidence="2">chitinase</fullName>
        <ecNumber evidence="2">3.2.1.14</ecNumber>
    </recommendedName>
</protein>
<keyword evidence="4" id="KW-0812">Transmembrane</keyword>
<dbReference type="PROSITE" id="PS51910">
    <property type="entry name" value="GH18_2"/>
    <property type="match status" value="1"/>
</dbReference>
<dbReference type="CDD" id="cd06548">
    <property type="entry name" value="GH18_chitinase"/>
    <property type="match status" value="1"/>
</dbReference>
<dbReference type="SUPFAM" id="SSF54556">
    <property type="entry name" value="Chitinase insertion domain"/>
    <property type="match status" value="1"/>
</dbReference>
<dbReference type="SMART" id="SM00636">
    <property type="entry name" value="Glyco_18"/>
    <property type="match status" value="1"/>
</dbReference>
<dbReference type="InterPro" id="IPR050314">
    <property type="entry name" value="Glycosyl_Hydrlase_18"/>
</dbReference>
<feature type="transmembrane region" description="Helical" evidence="4">
    <location>
        <begin position="619"/>
        <end position="637"/>
    </location>
</feature>
<dbReference type="InterPro" id="IPR011583">
    <property type="entry name" value="Chitinase_II/V-like_cat"/>
</dbReference>
<comment type="catalytic activity">
    <reaction evidence="1">
        <text>Random endo-hydrolysis of N-acetyl-beta-D-glucosaminide (1-&gt;4)-beta-linkages in chitin and chitodextrins.</text>
        <dbReference type="EC" id="3.2.1.14"/>
    </reaction>
</comment>
<dbReference type="AlphaFoldDB" id="A0A7G9RYU8"/>
<reference evidence="6 7" key="1">
    <citation type="submission" date="2020-08" db="EMBL/GenBank/DDBJ databases">
        <title>Genome sequence of Erysipelothrix inopinata DSM 15511T.</title>
        <authorList>
            <person name="Hyun D.-W."/>
            <person name="Bae J.-W."/>
        </authorList>
    </citation>
    <scope>NUCLEOTIDE SEQUENCE [LARGE SCALE GENOMIC DNA]</scope>
    <source>
        <strain evidence="6 7">DSM 15511</strain>
    </source>
</reference>
<evidence type="ECO:0000256" key="1">
    <source>
        <dbReference type="ARBA" id="ARBA00000822"/>
    </source>
</evidence>
<dbReference type="InterPro" id="IPR017853">
    <property type="entry name" value="GH"/>
</dbReference>
<gene>
    <name evidence="6" type="ORF">H9L01_10485</name>
</gene>
<dbReference type="EC" id="3.2.1.14" evidence="2"/>
<accession>A0A7G9RYU8</accession>
<keyword evidence="6" id="KW-0378">Hydrolase</keyword>
<keyword evidence="3" id="KW-0624">Polysaccharide degradation</keyword>
<keyword evidence="3" id="KW-0146">Chitin degradation</keyword>
<dbReference type="PANTHER" id="PTHR11177:SF317">
    <property type="entry name" value="CHITINASE 12-RELATED"/>
    <property type="match status" value="1"/>
</dbReference>
<evidence type="ECO:0000313" key="7">
    <source>
        <dbReference type="Proteomes" id="UP000515928"/>
    </source>
</evidence>
<dbReference type="EMBL" id="CP060715">
    <property type="protein sequence ID" value="QNN60773.1"/>
    <property type="molecule type" value="Genomic_DNA"/>
</dbReference>
<dbReference type="GO" id="GO:0006032">
    <property type="term" value="P:chitin catabolic process"/>
    <property type="evidence" value="ECO:0007669"/>
    <property type="project" value="UniProtKB-KW"/>
</dbReference>
<dbReference type="InterPro" id="IPR029070">
    <property type="entry name" value="Chitinase_insertion_sf"/>
</dbReference>
<organism evidence="6 7">
    <name type="scientific">Erysipelothrix inopinata</name>
    <dbReference type="NCBI Taxonomy" id="225084"/>
    <lineage>
        <taxon>Bacteria</taxon>
        <taxon>Bacillati</taxon>
        <taxon>Bacillota</taxon>
        <taxon>Erysipelotrichia</taxon>
        <taxon>Erysipelotrichales</taxon>
        <taxon>Erysipelotrichaceae</taxon>
        <taxon>Erysipelothrix</taxon>
    </lineage>
</organism>
<proteinExistence type="predicted"/>
<dbReference type="GO" id="GO:0005975">
    <property type="term" value="P:carbohydrate metabolic process"/>
    <property type="evidence" value="ECO:0007669"/>
    <property type="project" value="InterPro"/>
</dbReference>
<dbReference type="KEGG" id="eio:H9L01_10485"/>
<sequence length="645" mass="72488">MKKFLIMFFSLTLILGIVPKISVNAQEPSNKRFIMYYGDWSVGDDQGNFLPKDMPADLYTHLNYAFIDFDDNGDLMFDEIYAYKQDNGLNAPHASMQGLLSAVTHLKTENPNLKVGISLGGWSKSGDFSAVAKDDIKRKNFVDQVMRLVDYANLDFVDVDWEYPGMERFPDLIDNKEDEGTPLGGPDDKWSYPLLLKDLREALDEKSKSSQKDYELSIAATSSGWNASFGPAIADLFEHIDFANIMTYDTHGNWDQQAYHHTALMANPKYPNMWTAEHAVNFYKNQGAPSEKIVIGVANYSRGFHKVSSDNTDANLPGFGGEILEDSTHIKEDGSPVGKGAWNDRPLVDGDQGHAAGLWAYRNFDRLDKVYPGMVEYWDDVSKMNYMYNKDTGAFLSYDSVKSVEAKSNYVLDNDLGGIIVWMASQDKETASGKRDELATTIHKTLFKNGNPVANKNHRDVEHPGLSIKVENNTITITNDYVPKETVPALKQAELNRYTLKNPVLVFETEEETTTFEISEYIAPGDVYEIEINTLKLGSLKSLFERNLSEDKVLNKVIEYKAIDLREEVEEIVPPIEEVKPPVEEIKPPVEEVETSTEDVKTPIEEKEALPATGISQNLTPYIMLGFGVMLVAGVIVKRKIKVNN</sequence>
<dbReference type="SUPFAM" id="SSF51445">
    <property type="entry name" value="(Trans)glycosidases"/>
    <property type="match status" value="1"/>
</dbReference>
<keyword evidence="7" id="KW-1185">Reference proteome</keyword>